<sequence length="183" mass="19748">MKFSENRPLAWAVLFLCVLVSIVLFGGLGLREDRQSVEKVFYTGADDAYFSLNGYIDRRAAAAQKLAAMGLAILGDSDTGALALSTAVAAVQAADTPDEKLLANAEMGRCADGLYARISASEAGERDQKDARMLYADLTDAAGKMAGDEYFARAKEFNRQLHSFPASLLRGLFRIAPLEDSLQ</sequence>
<reference evidence="1" key="1">
    <citation type="submission" date="2020-10" db="EMBL/GenBank/DDBJ databases">
        <authorList>
            <person name="Gilroy R."/>
        </authorList>
    </citation>
    <scope>NUCLEOTIDE SEQUENCE</scope>
    <source>
        <strain evidence="1">13766</strain>
    </source>
</reference>
<gene>
    <name evidence="1" type="ORF">IAA84_03940</name>
</gene>
<evidence type="ECO:0000313" key="2">
    <source>
        <dbReference type="Proteomes" id="UP000824140"/>
    </source>
</evidence>
<organism evidence="1 2">
    <name type="scientific">Candidatus Alectryocaccomicrobium excrementavium</name>
    <dbReference type="NCBI Taxonomy" id="2840668"/>
    <lineage>
        <taxon>Bacteria</taxon>
        <taxon>Bacillati</taxon>
        <taxon>Bacillota</taxon>
        <taxon>Clostridia</taxon>
        <taxon>Candidatus Alectryocaccomicrobium</taxon>
    </lineage>
</organism>
<dbReference type="Gene3D" id="1.20.1440.20">
    <property type="entry name" value="LemA-like domain"/>
    <property type="match status" value="1"/>
</dbReference>
<dbReference type="Proteomes" id="UP000824140">
    <property type="component" value="Unassembled WGS sequence"/>
</dbReference>
<dbReference type="EMBL" id="DVJN01000079">
    <property type="protein sequence ID" value="HIS92148.1"/>
    <property type="molecule type" value="Genomic_DNA"/>
</dbReference>
<evidence type="ECO:0008006" key="3">
    <source>
        <dbReference type="Google" id="ProtNLM"/>
    </source>
</evidence>
<name>A0A9D1FYY1_9FIRM</name>
<dbReference type="InterPro" id="IPR023353">
    <property type="entry name" value="LemA-like_dom_sf"/>
</dbReference>
<proteinExistence type="predicted"/>
<protein>
    <recommendedName>
        <fullName evidence="3">LemA family protein</fullName>
    </recommendedName>
</protein>
<dbReference type="AlphaFoldDB" id="A0A9D1FYY1"/>
<comment type="caution">
    <text evidence="1">The sequence shown here is derived from an EMBL/GenBank/DDBJ whole genome shotgun (WGS) entry which is preliminary data.</text>
</comment>
<accession>A0A9D1FYY1</accession>
<evidence type="ECO:0000313" key="1">
    <source>
        <dbReference type="EMBL" id="HIS92148.1"/>
    </source>
</evidence>
<reference evidence="1" key="2">
    <citation type="journal article" date="2021" name="PeerJ">
        <title>Extensive microbial diversity within the chicken gut microbiome revealed by metagenomics and culture.</title>
        <authorList>
            <person name="Gilroy R."/>
            <person name="Ravi A."/>
            <person name="Getino M."/>
            <person name="Pursley I."/>
            <person name="Horton D.L."/>
            <person name="Alikhan N.F."/>
            <person name="Baker D."/>
            <person name="Gharbi K."/>
            <person name="Hall N."/>
            <person name="Watson M."/>
            <person name="Adriaenssens E.M."/>
            <person name="Foster-Nyarko E."/>
            <person name="Jarju S."/>
            <person name="Secka A."/>
            <person name="Antonio M."/>
            <person name="Oren A."/>
            <person name="Chaudhuri R.R."/>
            <person name="La Ragione R."/>
            <person name="Hildebrand F."/>
            <person name="Pallen M.J."/>
        </authorList>
    </citation>
    <scope>NUCLEOTIDE SEQUENCE</scope>
    <source>
        <strain evidence="1">13766</strain>
    </source>
</reference>